<dbReference type="InterPro" id="IPR011042">
    <property type="entry name" value="6-blade_b-propeller_TolB-like"/>
</dbReference>
<organism evidence="1 2">
    <name type="scientific">Mytilus coruscus</name>
    <name type="common">Sea mussel</name>
    <dbReference type="NCBI Taxonomy" id="42192"/>
    <lineage>
        <taxon>Eukaryota</taxon>
        <taxon>Metazoa</taxon>
        <taxon>Spiralia</taxon>
        <taxon>Lophotrochozoa</taxon>
        <taxon>Mollusca</taxon>
        <taxon>Bivalvia</taxon>
        <taxon>Autobranchia</taxon>
        <taxon>Pteriomorphia</taxon>
        <taxon>Mytilida</taxon>
        <taxon>Mytiloidea</taxon>
        <taxon>Mytilidae</taxon>
        <taxon>Mytilinae</taxon>
        <taxon>Mytilus</taxon>
    </lineage>
</organism>
<dbReference type="SUPFAM" id="SSF63825">
    <property type="entry name" value="YWTD domain"/>
    <property type="match status" value="1"/>
</dbReference>
<evidence type="ECO:0000313" key="1">
    <source>
        <dbReference type="EMBL" id="CAC5408354.1"/>
    </source>
</evidence>
<protein>
    <submittedName>
        <fullName evidence="1">Uncharacterized protein</fullName>
    </submittedName>
</protein>
<gene>
    <name evidence="1" type="ORF">MCOR_41756</name>
</gene>
<dbReference type="Proteomes" id="UP000507470">
    <property type="component" value="Unassembled WGS sequence"/>
</dbReference>
<dbReference type="EMBL" id="CACVKT020007531">
    <property type="protein sequence ID" value="CAC5408354.1"/>
    <property type="molecule type" value="Genomic_DNA"/>
</dbReference>
<name>A0A6J8DMH2_MYTCO</name>
<dbReference type="Pfam" id="PF06739">
    <property type="entry name" value="SBBP"/>
    <property type="match status" value="1"/>
</dbReference>
<keyword evidence="2" id="KW-1185">Reference proteome</keyword>
<evidence type="ECO:0000313" key="2">
    <source>
        <dbReference type="Proteomes" id="UP000507470"/>
    </source>
</evidence>
<accession>A0A6J8DMH2</accession>
<dbReference type="InterPro" id="IPR010620">
    <property type="entry name" value="SBBP_repeat"/>
</dbReference>
<dbReference type="Gene3D" id="2.120.10.30">
    <property type="entry name" value="TolB, C-terminal domain"/>
    <property type="match status" value="1"/>
</dbReference>
<proteinExistence type="predicted"/>
<sequence length="244" mass="28178">MEYGVKIKGSVILPYGHLLMANYTESNYLTECSYTGEHIRNIPVSGPPFDIGLIDSNSIVVKYGEMQYLEIMNNITFEVETKNELQDHCMGVSHKDSKLYIVCGYYTIQVLDISSRKLETWKTVSENLFDYYDITTSKDKIFYTEMLENIIYCCRMNGEELWQFESESIIGPCSIAVDDDDNVYIVGNTSNNLTIIQHNGKDSKILLSESDGLYEPRTVYYDKETKTILICRQDGWQVWLYKVV</sequence>
<reference evidence="1 2" key="1">
    <citation type="submission" date="2020-06" db="EMBL/GenBank/DDBJ databases">
        <authorList>
            <person name="Li R."/>
            <person name="Bekaert M."/>
        </authorList>
    </citation>
    <scope>NUCLEOTIDE SEQUENCE [LARGE SCALE GENOMIC DNA]</scope>
    <source>
        <strain evidence="2">wild</strain>
    </source>
</reference>
<dbReference type="AlphaFoldDB" id="A0A6J8DMH2"/>
<dbReference type="OrthoDB" id="342730at2759"/>